<keyword evidence="1" id="KW-0446">Lipid-binding</keyword>
<proteinExistence type="predicted"/>
<dbReference type="NCBIfam" id="TIGR00762">
    <property type="entry name" value="DegV"/>
    <property type="match status" value="1"/>
</dbReference>
<evidence type="ECO:0000313" key="2">
    <source>
        <dbReference type="EMBL" id="MPY65730.1"/>
    </source>
</evidence>
<dbReference type="InterPro" id="IPR050270">
    <property type="entry name" value="DegV_domain_contain"/>
</dbReference>
<organism evidence="2 3">
    <name type="scientific">Deinococcus terrestris</name>
    <dbReference type="NCBI Taxonomy" id="2651870"/>
    <lineage>
        <taxon>Bacteria</taxon>
        <taxon>Thermotogati</taxon>
        <taxon>Deinococcota</taxon>
        <taxon>Deinococci</taxon>
        <taxon>Deinococcales</taxon>
        <taxon>Deinococcaceae</taxon>
        <taxon>Deinococcus</taxon>
    </lineage>
</organism>
<protein>
    <submittedName>
        <fullName evidence="2">DegV family protein</fullName>
    </submittedName>
</protein>
<dbReference type="AlphaFoldDB" id="A0A7X1NTT7"/>
<dbReference type="Gene3D" id="3.40.50.10170">
    <property type="match status" value="1"/>
</dbReference>
<dbReference type="InterPro" id="IPR043168">
    <property type="entry name" value="DegV_C"/>
</dbReference>
<dbReference type="SUPFAM" id="SSF82549">
    <property type="entry name" value="DAK1/DegV-like"/>
    <property type="match status" value="1"/>
</dbReference>
<comment type="caution">
    <text evidence="2">The sequence shown here is derived from an EMBL/GenBank/DDBJ whole genome shotgun (WGS) entry which is preliminary data.</text>
</comment>
<dbReference type="Gene3D" id="3.30.1180.10">
    <property type="match status" value="1"/>
</dbReference>
<evidence type="ECO:0000256" key="1">
    <source>
        <dbReference type="ARBA" id="ARBA00023121"/>
    </source>
</evidence>
<name>A0A7X1NTT7_9DEIO</name>
<dbReference type="Proteomes" id="UP000484842">
    <property type="component" value="Unassembled WGS sequence"/>
</dbReference>
<dbReference type="EMBL" id="WBSL01000001">
    <property type="protein sequence ID" value="MPY65730.1"/>
    <property type="molecule type" value="Genomic_DNA"/>
</dbReference>
<dbReference type="PANTHER" id="PTHR33434">
    <property type="entry name" value="DEGV DOMAIN-CONTAINING PROTEIN DR_1986-RELATED"/>
    <property type="match status" value="1"/>
</dbReference>
<dbReference type="GO" id="GO:0008289">
    <property type="term" value="F:lipid binding"/>
    <property type="evidence" value="ECO:0007669"/>
    <property type="project" value="UniProtKB-KW"/>
</dbReference>
<gene>
    <name evidence="2" type="ORF">F8S09_03335</name>
</gene>
<dbReference type="PROSITE" id="PS51482">
    <property type="entry name" value="DEGV"/>
    <property type="match status" value="1"/>
</dbReference>
<dbReference type="Pfam" id="PF02645">
    <property type="entry name" value="DegV"/>
    <property type="match status" value="1"/>
</dbReference>
<accession>A0A7X1NTT7</accession>
<keyword evidence="3" id="KW-1185">Reference proteome</keyword>
<dbReference type="PANTHER" id="PTHR33434:SF2">
    <property type="entry name" value="FATTY ACID-BINDING PROTEIN TM_1468"/>
    <property type="match status" value="1"/>
</dbReference>
<evidence type="ECO:0000313" key="3">
    <source>
        <dbReference type="Proteomes" id="UP000484842"/>
    </source>
</evidence>
<reference evidence="2 3" key="1">
    <citation type="submission" date="2019-10" db="EMBL/GenBank/DDBJ databases">
        <title>Deinococcus sp. isolated from soil.</title>
        <authorList>
            <person name="Li Y."/>
            <person name="Wang J."/>
        </authorList>
    </citation>
    <scope>NUCLEOTIDE SEQUENCE [LARGE SCALE GENOMIC DNA]</scope>
    <source>
        <strain evidence="2 3">SDU3-2</strain>
    </source>
</reference>
<dbReference type="InterPro" id="IPR003797">
    <property type="entry name" value="DegV"/>
</dbReference>
<sequence>MLAVVTDSTCDLAPETARQLGLHVVPLRVVMGGRTLLDWQEVDPDAVYDHQRSGGQVDTEPATQAAFERVYRELLGTHDAILSLHISGHLSATAAHARQAAQALGAGHRIQVLDSGFASLPLAEAALAAREAIDRGGDLAAAKQAVTGIQNSLMAEFSVPTLEYLRRGGRLSRTQEFIGNMLGVRPVLRFDAGRLKAVRRVRAAQATGDILTQLEAQFGREPVAVTIGHAGRDAARIAELRSAVQASGLNVVRGRLQLLGPVIGAHVGPGTYGLLARPVFA</sequence>